<dbReference type="AlphaFoldDB" id="A0A147JST4"/>
<protein>
    <submittedName>
        <fullName evidence="1">Uncharacterized protein</fullName>
    </submittedName>
</protein>
<sequence>MSPHRMGGSETKTRGCLHHDALALIGFELGGVACSSPLACFPATRGEGKEHARLDELVSEGIS</sequence>
<organism evidence="1 2">
    <name type="scientific">Hadarchaeum yellowstonense</name>
    <dbReference type="NCBI Taxonomy" id="1776334"/>
    <lineage>
        <taxon>Archaea</taxon>
        <taxon>Methanobacteriati</taxon>
        <taxon>Candidatus Hadarchaeota</taxon>
        <taxon>Candidatus Hadarchaeia</taxon>
        <taxon>Candidatus Hadarchaeales</taxon>
        <taxon>Candidatus Hadarchaeaceae</taxon>
        <taxon>Candidatus Hadarchaeum</taxon>
    </lineage>
</organism>
<dbReference type="EMBL" id="LQMQ01000060">
    <property type="protein sequence ID" value="KUO39567.1"/>
    <property type="molecule type" value="Genomic_DNA"/>
</dbReference>
<reference evidence="1 2" key="1">
    <citation type="journal article" date="2016" name="Nat. Microbiol.">
        <title>Genomic inference of the metabolism of cosmopolitan subsurface Archaea, Hadesarchaea.</title>
        <authorList>
            <person name="Baker B.J."/>
            <person name="Saw J.H."/>
            <person name="Lind A.E."/>
            <person name="Lazar C.S."/>
            <person name="Hinrichs K.-U."/>
            <person name="Teske A.P."/>
            <person name="Ettema T.J."/>
        </authorList>
    </citation>
    <scope>NUCLEOTIDE SEQUENCE [LARGE SCALE GENOMIC DNA]</scope>
</reference>
<dbReference type="Proteomes" id="UP000074294">
    <property type="component" value="Unassembled WGS sequence"/>
</dbReference>
<name>A0A147JST4_HADYE</name>
<comment type="caution">
    <text evidence="1">The sequence shown here is derived from an EMBL/GenBank/DDBJ whole genome shotgun (WGS) entry which is preliminary data.</text>
</comment>
<evidence type="ECO:0000313" key="1">
    <source>
        <dbReference type="EMBL" id="KUO39567.1"/>
    </source>
</evidence>
<evidence type="ECO:0000313" key="2">
    <source>
        <dbReference type="Proteomes" id="UP000074294"/>
    </source>
</evidence>
<accession>A0A147JST4</accession>
<dbReference type="STRING" id="1776334.APZ16_01920"/>
<proteinExistence type="predicted"/>
<gene>
    <name evidence="1" type="ORF">APZ16_01920</name>
</gene>